<sequence>MEDYFSGSDSIEEALTLFRDVSQALNTGGMMLRKWCSNNPAVRQYISEVSDEPHFSLDLGNQDTIGSLGLVWCPEKDQLTYSTSQREQVDTRTKRSLLSSLNSIFDPLGFLGPVLIRGKETFIKDLENLDQLFIPRSVKYNPHGEIQLHGFCDASQIAYGGCVYFRQQVSDELCHVQLLCAKSRVAPTKTQTIPRLELCGAHLLAELISRVEKSMGLSLHNTHCWTDSTVALTWIQGESSQWKTYVVNRVTQINEAVKQQNWSHVSTSLNPADALSRGVSATELLNLSLWWSGPKFLQKRLINNRCKEEFQLPDDNTLERRPLKFTLATTINQFKSRFSVTGWLRNGLTDLADLPG</sequence>
<dbReference type="SUPFAM" id="SSF56672">
    <property type="entry name" value="DNA/RNA polymerases"/>
    <property type="match status" value="1"/>
</dbReference>
<dbReference type="InterPro" id="IPR008042">
    <property type="entry name" value="Retrotrans_Pao"/>
</dbReference>
<protein>
    <submittedName>
        <fullName evidence="1">Uncharacterized protein</fullName>
    </submittedName>
</protein>
<dbReference type="KEGG" id="api:103308404"/>
<dbReference type="InterPro" id="IPR043502">
    <property type="entry name" value="DNA/RNA_pol_sf"/>
</dbReference>
<proteinExistence type="predicted"/>
<organism evidence="1 2">
    <name type="scientific">Acyrthosiphon pisum</name>
    <name type="common">Pea aphid</name>
    <dbReference type="NCBI Taxonomy" id="7029"/>
    <lineage>
        <taxon>Eukaryota</taxon>
        <taxon>Metazoa</taxon>
        <taxon>Ecdysozoa</taxon>
        <taxon>Arthropoda</taxon>
        <taxon>Hexapoda</taxon>
        <taxon>Insecta</taxon>
        <taxon>Pterygota</taxon>
        <taxon>Neoptera</taxon>
        <taxon>Paraneoptera</taxon>
        <taxon>Hemiptera</taxon>
        <taxon>Sternorrhyncha</taxon>
        <taxon>Aphidomorpha</taxon>
        <taxon>Aphidoidea</taxon>
        <taxon>Aphididae</taxon>
        <taxon>Macrosiphini</taxon>
        <taxon>Acyrthosiphon</taxon>
    </lineage>
</organism>
<keyword evidence="2" id="KW-1185">Reference proteome</keyword>
<dbReference type="AlphaFoldDB" id="A0A8R2AZQ3"/>
<dbReference type="GeneID" id="103308404"/>
<evidence type="ECO:0000313" key="2">
    <source>
        <dbReference type="Proteomes" id="UP000007819"/>
    </source>
</evidence>
<accession>A0A8R2AZQ3</accession>
<dbReference type="Proteomes" id="UP000007819">
    <property type="component" value="Chromosome A3"/>
</dbReference>
<dbReference type="GO" id="GO:0071897">
    <property type="term" value="P:DNA biosynthetic process"/>
    <property type="evidence" value="ECO:0007669"/>
    <property type="project" value="UniProtKB-ARBA"/>
</dbReference>
<dbReference type="RefSeq" id="XP_008179917.1">
    <property type="nucleotide sequence ID" value="XM_008181695.1"/>
</dbReference>
<reference evidence="1" key="2">
    <citation type="submission" date="2022-06" db="UniProtKB">
        <authorList>
            <consortium name="EnsemblMetazoa"/>
        </authorList>
    </citation>
    <scope>IDENTIFICATION</scope>
</reference>
<dbReference type="PANTHER" id="PTHR47331">
    <property type="entry name" value="PHD-TYPE DOMAIN-CONTAINING PROTEIN"/>
    <property type="match status" value="1"/>
</dbReference>
<reference evidence="2" key="1">
    <citation type="submission" date="2010-06" db="EMBL/GenBank/DDBJ databases">
        <authorList>
            <person name="Jiang H."/>
            <person name="Abraham K."/>
            <person name="Ali S."/>
            <person name="Alsbrooks S.L."/>
            <person name="Anim B.N."/>
            <person name="Anosike U.S."/>
            <person name="Attaway T."/>
            <person name="Bandaranaike D.P."/>
            <person name="Battles P.K."/>
            <person name="Bell S.N."/>
            <person name="Bell A.V."/>
            <person name="Beltran B."/>
            <person name="Bickham C."/>
            <person name="Bustamante Y."/>
            <person name="Caleb T."/>
            <person name="Canada A."/>
            <person name="Cardenas V."/>
            <person name="Carter K."/>
            <person name="Chacko J."/>
            <person name="Chandrabose M.N."/>
            <person name="Chavez D."/>
            <person name="Chavez A."/>
            <person name="Chen L."/>
            <person name="Chu H.-S."/>
            <person name="Claassen K.J."/>
            <person name="Cockrell R."/>
            <person name="Collins M."/>
            <person name="Cooper J.A."/>
            <person name="Cree A."/>
            <person name="Curry S.M."/>
            <person name="Da Y."/>
            <person name="Dao M.D."/>
            <person name="Das B."/>
            <person name="Davila M.-L."/>
            <person name="Davy-Carroll L."/>
            <person name="Denson S."/>
            <person name="Dinh H."/>
            <person name="Ebong V.E."/>
            <person name="Edwards J.R."/>
            <person name="Egan A."/>
            <person name="El-Daye J."/>
            <person name="Escobedo L."/>
            <person name="Fernandez S."/>
            <person name="Fernando P.R."/>
            <person name="Flagg N."/>
            <person name="Forbes L.D."/>
            <person name="Fowler R.G."/>
            <person name="Fu Q."/>
            <person name="Gabisi R.A."/>
            <person name="Ganer J."/>
            <person name="Garbino Pronczuk A."/>
            <person name="Garcia R.M."/>
            <person name="Garner T."/>
            <person name="Garrett T.E."/>
            <person name="Gonzalez D.A."/>
            <person name="Hamid H."/>
            <person name="Hawkins E.S."/>
            <person name="Hirani K."/>
            <person name="Hogues M.E."/>
            <person name="Hollins B."/>
            <person name="Hsiao C.-H."/>
            <person name="Jabil R."/>
            <person name="James M.L."/>
            <person name="Jhangiani S.N."/>
            <person name="Johnson B."/>
            <person name="Johnson Q."/>
            <person name="Joshi V."/>
            <person name="Kalu J.B."/>
            <person name="Kam C."/>
            <person name="Kashfia A."/>
            <person name="Keebler J."/>
            <person name="Kisamo H."/>
            <person name="Kovar C.L."/>
            <person name="Lago L.A."/>
            <person name="Lai C.-Y."/>
            <person name="Laidlaw J."/>
            <person name="Lara F."/>
            <person name="Le T.-K."/>
            <person name="Lee S.L."/>
            <person name="Legall F.H."/>
            <person name="Lemon S.J."/>
            <person name="Lewis L.R."/>
            <person name="Li B."/>
            <person name="Liu Y."/>
            <person name="Liu Y.-S."/>
            <person name="Lopez J."/>
            <person name="Lozado R.J."/>
            <person name="Lu J."/>
            <person name="Madu R.C."/>
            <person name="Maheshwari M."/>
            <person name="Maheshwari R."/>
            <person name="Malloy K."/>
            <person name="Martinez E."/>
            <person name="Mathew T."/>
            <person name="Mercado I.C."/>
            <person name="Mercado C."/>
            <person name="Meyer B."/>
            <person name="Montgomery K."/>
            <person name="Morgan M.B."/>
            <person name="Munidasa M."/>
            <person name="Nazareth L.V."/>
            <person name="Nelson J."/>
            <person name="Ng B.M."/>
            <person name="Nguyen N.B."/>
            <person name="Nguyen P.Q."/>
            <person name="Nguyen T."/>
            <person name="Obregon M."/>
            <person name="Okwuonu G.O."/>
            <person name="Onwere C.G."/>
            <person name="Orozco G."/>
            <person name="Parra A."/>
            <person name="Patel S."/>
            <person name="Patil S."/>
            <person name="Perez A."/>
            <person name="Perez Y."/>
            <person name="Pham C."/>
            <person name="Primus E.L."/>
            <person name="Pu L.-L."/>
            <person name="Puazo M."/>
            <person name="Qin X."/>
            <person name="Quiroz J.B."/>
            <person name="Reese J."/>
            <person name="Richards S."/>
            <person name="Rives C.M."/>
            <person name="Robberts R."/>
            <person name="Ruiz S.J."/>
            <person name="Ruiz M.J."/>
            <person name="Santibanez J."/>
            <person name="Schneider B.W."/>
            <person name="Sisson I."/>
            <person name="Smith M."/>
            <person name="Sodergren E."/>
            <person name="Song X.-Z."/>
            <person name="Song B.B."/>
            <person name="Summersgill H."/>
            <person name="Thelus R."/>
            <person name="Thornton R.D."/>
            <person name="Trejos Z.Y."/>
            <person name="Usmani K."/>
            <person name="Vattathil S."/>
            <person name="Villasana D."/>
            <person name="Walker D.L."/>
            <person name="Wang S."/>
            <person name="Wang K."/>
            <person name="White C.S."/>
            <person name="Williams A.C."/>
            <person name="Williamson J."/>
            <person name="Wilson K."/>
            <person name="Woghiren I.O."/>
            <person name="Woodworth J.R."/>
            <person name="Worley K.C."/>
            <person name="Wright R.A."/>
            <person name="Wu W."/>
            <person name="Young L."/>
            <person name="Zhang L."/>
            <person name="Zhang J."/>
            <person name="Zhu Y."/>
            <person name="Muzny D.M."/>
            <person name="Weinstock G."/>
            <person name="Gibbs R.A."/>
        </authorList>
    </citation>
    <scope>NUCLEOTIDE SEQUENCE [LARGE SCALE GENOMIC DNA]</scope>
    <source>
        <strain evidence="2">LSR1</strain>
    </source>
</reference>
<dbReference type="EnsemblMetazoa" id="XM_008181695.1">
    <property type="protein sequence ID" value="XP_008179917.1"/>
    <property type="gene ID" value="LOC103308404"/>
</dbReference>
<dbReference type="OrthoDB" id="8033604at2759"/>
<dbReference type="PANTHER" id="PTHR47331:SF4">
    <property type="entry name" value="PEPTIDASE S1 DOMAIN-CONTAINING PROTEIN"/>
    <property type="match status" value="1"/>
</dbReference>
<evidence type="ECO:0000313" key="1">
    <source>
        <dbReference type="EnsemblMetazoa" id="XP_008179917.1"/>
    </source>
</evidence>
<name>A0A8R2AZQ3_ACYPI</name>
<dbReference type="Pfam" id="PF05380">
    <property type="entry name" value="Peptidase_A17"/>
    <property type="match status" value="1"/>
</dbReference>